<gene>
    <name evidence="1" type="ORF">FC70_GL000632</name>
</gene>
<dbReference type="AlphaFoldDB" id="A0A0R1RGF6"/>
<dbReference type="EMBL" id="AZFE01000030">
    <property type="protein sequence ID" value="KRL56045.1"/>
    <property type="molecule type" value="Genomic_DNA"/>
</dbReference>
<proteinExistence type="predicted"/>
<keyword evidence="2" id="KW-1185">Reference proteome</keyword>
<protein>
    <submittedName>
        <fullName evidence="1">Uncharacterized protein</fullName>
    </submittedName>
</protein>
<accession>A0A0R1RGF6</accession>
<name>A0A0R1RGF6_9LACO</name>
<evidence type="ECO:0000313" key="2">
    <source>
        <dbReference type="Proteomes" id="UP000051697"/>
    </source>
</evidence>
<sequence>MNNELKQELILAKQNNELVAIYNFKSDDTFTVGYIVAIDSVFVLVLGLDTDSKINGLNAVRLSSIHDVKRDNDYLMNVRIREENARQYGYYDIWELEKYLSNAKYGLQPILVQLLTEAFAVKEPVVIGTKEFKDQDDFDGLVTELTPIKLTLHYLNFEDLSSLWERPILLADIDYIRVKGMQAHNSQSILREVFNEPNS</sequence>
<reference evidence="1 2" key="1">
    <citation type="journal article" date="2015" name="Genome Announc.">
        <title>Expanding the biotechnology potential of lactobacilli through comparative genomics of 213 strains and associated genera.</title>
        <authorList>
            <person name="Sun Z."/>
            <person name="Harris H.M."/>
            <person name="McCann A."/>
            <person name="Guo C."/>
            <person name="Argimon S."/>
            <person name="Zhang W."/>
            <person name="Yang X."/>
            <person name="Jeffery I.B."/>
            <person name="Cooney J.C."/>
            <person name="Kagawa T.F."/>
            <person name="Liu W."/>
            <person name="Song Y."/>
            <person name="Salvetti E."/>
            <person name="Wrobel A."/>
            <person name="Rasinkangas P."/>
            <person name="Parkhill J."/>
            <person name="Rea M.C."/>
            <person name="O'Sullivan O."/>
            <person name="Ritari J."/>
            <person name="Douillard F.P."/>
            <person name="Paul Ross R."/>
            <person name="Yang R."/>
            <person name="Briner A.E."/>
            <person name="Felis G.E."/>
            <person name="de Vos W.M."/>
            <person name="Barrangou R."/>
            <person name="Klaenhammer T.R."/>
            <person name="Caufield P.W."/>
            <person name="Cui Y."/>
            <person name="Zhang H."/>
            <person name="O'Toole P.W."/>
        </authorList>
    </citation>
    <scope>NUCLEOTIDE SEQUENCE [LARGE SCALE GENOMIC DNA]</scope>
    <source>
        <strain evidence="1 2">DSM 15707</strain>
    </source>
</reference>
<dbReference type="KEGG" id="lol:LACOL_0663"/>
<dbReference type="Proteomes" id="UP000051697">
    <property type="component" value="Unassembled WGS sequence"/>
</dbReference>
<evidence type="ECO:0000313" key="1">
    <source>
        <dbReference type="EMBL" id="KRL56045.1"/>
    </source>
</evidence>
<dbReference type="STRING" id="1423778.FC70_GL000632"/>
<dbReference type="OrthoDB" id="2321420at2"/>
<dbReference type="RefSeq" id="WP_057889605.1">
    <property type="nucleotide sequence ID" value="NZ_AZFE01000030.1"/>
</dbReference>
<comment type="caution">
    <text evidence="1">The sequence shown here is derived from an EMBL/GenBank/DDBJ whole genome shotgun (WGS) entry which is preliminary data.</text>
</comment>
<dbReference type="PATRIC" id="fig|1423778.4.peg.660"/>
<organism evidence="1 2">
    <name type="scientific">Paucilactobacillus oligofermentans DSM 15707 = LMG 22743</name>
    <dbReference type="NCBI Taxonomy" id="1423778"/>
    <lineage>
        <taxon>Bacteria</taxon>
        <taxon>Bacillati</taxon>
        <taxon>Bacillota</taxon>
        <taxon>Bacilli</taxon>
        <taxon>Lactobacillales</taxon>
        <taxon>Lactobacillaceae</taxon>
        <taxon>Paucilactobacillus</taxon>
    </lineage>
</organism>